<comment type="caution">
    <text evidence="2">Lacks conserved residue(s) required for the propagation of feature annotation.</text>
</comment>
<keyword evidence="1" id="KW-0800">Toxin</keyword>
<dbReference type="InterPro" id="IPR036465">
    <property type="entry name" value="vWFA_dom_sf"/>
</dbReference>
<dbReference type="InterPro" id="IPR050525">
    <property type="entry name" value="ECM_Assembly_Org"/>
</dbReference>
<dbReference type="Gene3D" id="3.40.50.410">
    <property type="entry name" value="von Willebrand factor, type A domain"/>
    <property type="match status" value="8"/>
</dbReference>
<feature type="domain" description="ShKT" evidence="6">
    <location>
        <begin position="1901"/>
        <end position="1940"/>
    </location>
</feature>
<evidence type="ECO:0000256" key="1">
    <source>
        <dbReference type="ARBA" id="ARBA00022656"/>
    </source>
</evidence>
<organism evidence="7 8">
    <name type="scientific">Stylophora pistillata</name>
    <name type="common">Smooth cauliflower coral</name>
    <dbReference type="NCBI Taxonomy" id="50429"/>
    <lineage>
        <taxon>Eukaryota</taxon>
        <taxon>Metazoa</taxon>
        <taxon>Cnidaria</taxon>
        <taxon>Anthozoa</taxon>
        <taxon>Hexacorallia</taxon>
        <taxon>Scleractinia</taxon>
        <taxon>Astrocoeniina</taxon>
        <taxon>Pocilloporidae</taxon>
        <taxon>Stylophora</taxon>
    </lineage>
</organism>
<feature type="domain" description="VWFA" evidence="5">
    <location>
        <begin position="1641"/>
        <end position="1819"/>
    </location>
</feature>
<dbReference type="EMBL" id="LSMT01000078">
    <property type="protein sequence ID" value="PFX28712.1"/>
    <property type="molecule type" value="Genomic_DNA"/>
</dbReference>
<feature type="domain" description="VWFA" evidence="5">
    <location>
        <begin position="325"/>
        <end position="502"/>
    </location>
</feature>
<keyword evidence="8" id="KW-1185">Reference proteome</keyword>
<dbReference type="GO" id="GO:0005581">
    <property type="term" value="C:collagen trimer"/>
    <property type="evidence" value="ECO:0007669"/>
    <property type="project" value="UniProtKB-KW"/>
</dbReference>
<comment type="caution">
    <text evidence="7">The sequence shown here is derived from an EMBL/GenBank/DDBJ whole genome shotgun (WGS) entry which is preliminary data.</text>
</comment>
<dbReference type="CDD" id="cd01450">
    <property type="entry name" value="vWFA_subfamily_ECM"/>
    <property type="match status" value="6"/>
</dbReference>
<accession>A0A2B4SJQ4</accession>
<evidence type="ECO:0000256" key="2">
    <source>
        <dbReference type="PROSITE-ProRule" id="PRU01005"/>
    </source>
</evidence>
<keyword evidence="7" id="KW-0176">Collagen</keyword>
<dbReference type="SMART" id="SM00327">
    <property type="entry name" value="VWA"/>
    <property type="match status" value="8"/>
</dbReference>
<reference evidence="8" key="1">
    <citation type="journal article" date="2017" name="bioRxiv">
        <title>Comparative analysis of the genomes of Stylophora pistillata and Acropora digitifera provides evidence for extensive differences between species of corals.</title>
        <authorList>
            <person name="Voolstra C.R."/>
            <person name="Li Y."/>
            <person name="Liew Y.J."/>
            <person name="Baumgarten S."/>
            <person name="Zoccola D."/>
            <person name="Flot J.-F."/>
            <person name="Tambutte S."/>
            <person name="Allemand D."/>
            <person name="Aranda M."/>
        </authorList>
    </citation>
    <scope>NUCLEOTIDE SEQUENCE [LARGE SCALE GENOMIC DNA]</scope>
</reference>
<dbReference type="PROSITE" id="PS51670">
    <property type="entry name" value="SHKT"/>
    <property type="match status" value="1"/>
</dbReference>
<feature type="domain" description="VWFA" evidence="5">
    <location>
        <begin position="117"/>
        <end position="294"/>
    </location>
</feature>
<feature type="compositionally biased region" description="Basic and acidic residues" evidence="4">
    <location>
        <begin position="1967"/>
        <end position="1979"/>
    </location>
</feature>
<dbReference type="SUPFAM" id="SSF53300">
    <property type="entry name" value="vWA-like"/>
    <property type="match status" value="8"/>
</dbReference>
<feature type="domain" description="VWFA" evidence="5">
    <location>
        <begin position="657"/>
        <end position="832"/>
    </location>
</feature>
<dbReference type="PRINTS" id="PR00453">
    <property type="entry name" value="VWFADOMAIN"/>
</dbReference>
<dbReference type="STRING" id="50429.A0A2B4SJQ4"/>
<dbReference type="PANTHER" id="PTHR24020">
    <property type="entry name" value="COLLAGEN ALPHA"/>
    <property type="match status" value="1"/>
</dbReference>
<feature type="region of interest" description="Disordered" evidence="4">
    <location>
        <begin position="1610"/>
        <end position="1632"/>
    </location>
</feature>
<dbReference type="Proteomes" id="UP000225706">
    <property type="component" value="Unassembled WGS sequence"/>
</dbReference>
<feature type="domain" description="VWFA" evidence="5">
    <location>
        <begin position="1035"/>
        <end position="1210"/>
    </location>
</feature>
<dbReference type="GO" id="GO:0090729">
    <property type="term" value="F:toxin activity"/>
    <property type="evidence" value="ECO:0007669"/>
    <property type="project" value="UniProtKB-KW"/>
</dbReference>
<keyword evidence="3" id="KW-0175">Coiled coil</keyword>
<feature type="domain" description="VWFA" evidence="5">
    <location>
        <begin position="851"/>
        <end position="1031"/>
    </location>
</feature>
<dbReference type="OrthoDB" id="5978196at2759"/>
<sequence>MSTAAKKNVRLPPISQDGELIRLPLQFHHKTRHSRELASSDEIRKFPSNKKQVLKEARFRRIISQNAEERSLTRLTDDLEKLTQLLKSREGEAQRVIADDDSEKRGNTADGNILAFDLAFVVDGSKDIDDQGTGNFKKCLQFTKEILRSFPISKKGVHTGIITYGRKALVDTNLDTSLDQTAIESVIDAIPYAGDDSYIGNALDTAMEKLFPHSGREKVAHILVLVIGSTSQDEVQSSAQELKASGIRIFCIGVGERFDQSQLDLIASSPSGTYVITTEFETLRNVVPILSSRILAALSEPTGKPTRAPTRSLLTDGGIVEAKIDLGFLIDGSNTVGEKNFRTSLDFIKAIVESFWTQFGSLHLGLVVFGADASVIFDFHNGYKAITEINNAISNATFPGGGKVMAGNALKWTETHLFGSKNQDSYKRILVVIIGSSSGDDVFLGSEMLKANLVTIFCIGVGSNFEKTQIDGIASAPSSDNVFTVSTYLGLASLKQTLIHKIEQARTTYIPPKDPTGRFQRYIPGQTGALPVAVLTQGRVQPVVISGIPPTAGVPQAAAPPGTVLPAGGKPAALFPVSGPEAGSSPGRIPPVGPSSILPTAPVAWPGGQVPGSAAQSKRPLYPAIPGNVLRAVPPLVPVEDAKYDTFVNIVSDEKLDLVFLLDGSTSITNTEFQDAKLFIKKLYSNFPIGEYSTHVGLVVFGEGSQTIFDLIEYTDKETLNVKLNLISKSNSSGNFLGRGLKTVKKSIYDVSARPGGHQVLVVIAAGTSQDDVNAPSRDLRDEGVRIFCVGVGNKVDVNQLQYVVTAPEREHLATASSDNLDTLLGPVVQNIRRDITETVVPLKLTDVKMDLVFLLDVNSNNFRRDQFSNVLNSIKSTYAPFVIGNEKTRIGVLAYDEHIHTMIPMGQYPSQQSLDIAIDEILTSPSSGESLLGQGLVAVKSQLFYGKPRPEVPKILVVISGGKSKDNVMGPSKVLKELNVTIFCIGVGQNVDRSELEAIATLPTVSHVVMATISYRETAGGNLASRIKKVIQVDLGFLVDGSSNIMETEFLQCMDIVKYIYNAFSVSKENVHVGLGVISSNPEIIFGFDKYFDKTSLDSAIDTIKYSGAQQVANIGLSLIAARDTFYSKSTRKGVRRVLVLMVKSKSNDEISDPARKLRDDGVEIYGFGIGDRVEVQEIAEIATMPTNKHVVMNGTALLVGTQNLIEKLGIAKVESTQRQAPKQRMTPHGIGNAIDLVILIDGSSNTKPDDFNQIKEVTKSIYYNFGVSPNGTHVAVAVYSKVTQIIFNLNKHYDHQGMDNDINAAPYHSGVSLMGSALRDVKTHIFDMHSRQKIPKILISVLTGTPGDEIEGYIKELKMSCVLMFALGLTSNYSPQILDLASNEPHSEYVLISETFPEVNSVAQKMANKINKVASIQTSRTELCVQPEDTKLDIVLLIGNCGSNSKQYFQRQLNFARNVIHSLTLNPQNVRFAIISVSSGAEIVQVLKKQPDNLIAVSSASLPSGGLCTFGQGIDKAHELLKNNRISGILQVMISLLDGKSDDDVSKPASELSKAGVLLYAVGSKEKVGEYVASNITSDPTSEFFIPDLGILAIDTMKQAVVDKIEKATKPSSELRPQPQSQNTTKSRQPLAAKMGPVDLVFLVEGSDIVNETLFKVMLDIVKDVYIRFPVSLNETHVAVVVYGSNTQIVFNLKDYFNASAMNKVLVSVPNPHGAALAGKALTAVKNRVFDTAGRTNESGVSRVLLHITCGKSADDVVGPAKVLKEAKVKIVAAGACPEANKMELCNIGSPPVCNNSVLINTLKPPNIPGHELANKLKQDIPVQNATEKEPGAILPNMFWNNGPSGAVVPLVPSLVPVHSQALSPAPNIWNYELQIQRNPVPPDPYTLPGSSFQYSTECIDYDPACSGYTVNGYCDGSATGFSDDYLMKMCKKSCNLCETNQDYTSGGIWIKRDEITKRRDIEKKKTTISENSSERTKRGRGRKIKKQENVKPVA</sequence>
<dbReference type="Pfam" id="PF00092">
    <property type="entry name" value="VWA"/>
    <property type="match status" value="8"/>
</dbReference>
<evidence type="ECO:0000313" key="7">
    <source>
        <dbReference type="EMBL" id="PFX28712.1"/>
    </source>
</evidence>
<gene>
    <name evidence="7" type="primary">COL6A3</name>
    <name evidence="7" type="ORF">AWC38_SpisGene6569</name>
</gene>
<evidence type="ECO:0000259" key="5">
    <source>
        <dbReference type="PROSITE" id="PS50234"/>
    </source>
</evidence>
<feature type="domain" description="VWFA" evidence="5">
    <location>
        <begin position="1237"/>
        <end position="1408"/>
    </location>
</feature>
<name>A0A2B4SJQ4_STYPI</name>
<feature type="domain" description="VWFA" evidence="5">
    <location>
        <begin position="1435"/>
        <end position="1607"/>
    </location>
</feature>
<proteinExistence type="predicted"/>
<protein>
    <submittedName>
        <fullName evidence="7">Collagen alpha-3(VI) chain</fullName>
    </submittedName>
</protein>
<dbReference type="InterPro" id="IPR002035">
    <property type="entry name" value="VWF_A"/>
</dbReference>
<dbReference type="InterPro" id="IPR003582">
    <property type="entry name" value="ShKT_dom"/>
</dbReference>
<evidence type="ECO:0000259" key="6">
    <source>
        <dbReference type="PROSITE" id="PS51670"/>
    </source>
</evidence>
<feature type="coiled-coil region" evidence="3">
    <location>
        <begin position="65"/>
        <end position="92"/>
    </location>
</feature>
<evidence type="ECO:0000313" key="8">
    <source>
        <dbReference type="Proteomes" id="UP000225706"/>
    </source>
</evidence>
<dbReference type="PANTHER" id="PTHR24020:SF20">
    <property type="entry name" value="PH DOMAIN-CONTAINING PROTEIN"/>
    <property type="match status" value="1"/>
</dbReference>
<evidence type="ECO:0000256" key="4">
    <source>
        <dbReference type="SAM" id="MobiDB-lite"/>
    </source>
</evidence>
<dbReference type="PROSITE" id="PS50234">
    <property type="entry name" value="VWFA"/>
    <property type="match status" value="8"/>
</dbReference>
<evidence type="ECO:0000256" key="3">
    <source>
        <dbReference type="SAM" id="Coils"/>
    </source>
</evidence>
<feature type="compositionally biased region" description="Polar residues" evidence="4">
    <location>
        <begin position="1620"/>
        <end position="1630"/>
    </location>
</feature>
<feature type="region of interest" description="Disordered" evidence="4">
    <location>
        <begin position="1967"/>
        <end position="1997"/>
    </location>
</feature>